<dbReference type="RefSeq" id="WP_340529367.1">
    <property type="nucleotide sequence ID" value="NZ_FMSH01000471.1"/>
</dbReference>
<gene>
    <name evidence="1" type="ORF">CNECB9_5220016</name>
</gene>
<accession>A0A1K0JWC3</accession>
<dbReference type="EMBL" id="FMSH01000471">
    <property type="protein sequence ID" value="SCU93695.1"/>
    <property type="molecule type" value="Genomic_DNA"/>
</dbReference>
<dbReference type="AlphaFoldDB" id="A0A1K0JWC3"/>
<name>A0A1K0JWC3_CUPNE</name>
<evidence type="ECO:0000313" key="1">
    <source>
        <dbReference type="EMBL" id="SCU93695.1"/>
    </source>
</evidence>
<protein>
    <recommendedName>
        <fullName evidence="2">DUF1045 domain-containing protein</fullName>
    </recommendedName>
</protein>
<organism evidence="1">
    <name type="scientific">Cupriavidus necator</name>
    <name type="common">Alcaligenes eutrophus</name>
    <name type="synonym">Ralstonia eutropha</name>
    <dbReference type="NCBI Taxonomy" id="106590"/>
    <lineage>
        <taxon>Bacteria</taxon>
        <taxon>Pseudomonadati</taxon>
        <taxon>Pseudomonadota</taxon>
        <taxon>Betaproteobacteria</taxon>
        <taxon>Burkholderiales</taxon>
        <taxon>Burkholderiaceae</taxon>
        <taxon>Cupriavidus</taxon>
    </lineage>
</organism>
<dbReference type="NCBIfam" id="TIGR03223">
    <property type="entry name" value="Phn_opern_protn"/>
    <property type="match status" value="1"/>
</dbReference>
<dbReference type="Pfam" id="PF06299">
    <property type="entry name" value="DUF1045"/>
    <property type="match status" value="1"/>
</dbReference>
<reference evidence="1" key="1">
    <citation type="submission" date="2016-09" db="EMBL/GenBank/DDBJ databases">
        <authorList>
            <person name="Capua I."/>
            <person name="De Benedictis P."/>
            <person name="Joannis T."/>
            <person name="Lombin L.H."/>
            <person name="Cattoli G."/>
        </authorList>
    </citation>
    <scope>NUCLEOTIDE SEQUENCE</scope>
    <source>
        <strain evidence="1">B9</strain>
    </source>
</reference>
<dbReference type="InterPro" id="IPR009389">
    <property type="entry name" value="DUF1045"/>
</dbReference>
<sequence length="241" mass="25579">MTLPAHRYAIYLAPSDPFRTFGSQWLGRDAETGAALPAPAGMAPPPAAWVQAPAHYGLHATLKPPFRLAQGTDGPMLDAAARDFVRGCAAFDAPLALHALRGFVAWCLADGGAPPMQALADACVLAFERFRAPPAAEELGRRKPDQLTDEERRMLDAWGYPYVFGTFVFHITLTGMLDPAGQRAAIEHLGAASGKLLQAPLHVDGISVFVQPAPGDDFIVARHYGFNGSTTDGAGAAYLDA</sequence>
<evidence type="ECO:0008006" key="2">
    <source>
        <dbReference type="Google" id="ProtNLM"/>
    </source>
</evidence>
<proteinExistence type="predicted"/>